<organism evidence="1 2">
    <name type="scientific">Scrofimicrobium canadense</name>
    <dbReference type="NCBI Taxonomy" id="2652290"/>
    <lineage>
        <taxon>Bacteria</taxon>
        <taxon>Bacillati</taxon>
        <taxon>Actinomycetota</taxon>
        <taxon>Actinomycetes</taxon>
        <taxon>Actinomycetales</taxon>
        <taxon>Actinomycetaceae</taxon>
        <taxon>Scrofimicrobium</taxon>
    </lineage>
</organism>
<dbReference type="RefSeq" id="WP_154546239.1">
    <property type="nucleotide sequence ID" value="NZ_VULO01000013.1"/>
</dbReference>
<evidence type="ECO:0000313" key="2">
    <source>
        <dbReference type="Proteomes" id="UP000470875"/>
    </source>
</evidence>
<dbReference type="Gene3D" id="3.10.20.30">
    <property type="match status" value="1"/>
</dbReference>
<dbReference type="InterPro" id="IPR016155">
    <property type="entry name" value="Mopterin_synth/thiamin_S_b"/>
</dbReference>
<dbReference type="EMBL" id="VULO01000013">
    <property type="protein sequence ID" value="MSS85198.1"/>
    <property type="molecule type" value="Genomic_DNA"/>
</dbReference>
<name>A0A6N7WAK6_9ACTO</name>
<gene>
    <name evidence="1" type="ORF">FYJ24_10620</name>
</gene>
<dbReference type="InterPro" id="IPR003749">
    <property type="entry name" value="ThiS/MoaD-like"/>
</dbReference>
<evidence type="ECO:0000313" key="1">
    <source>
        <dbReference type="EMBL" id="MSS85198.1"/>
    </source>
</evidence>
<dbReference type="AlphaFoldDB" id="A0A6N7WAK6"/>
<dbReference type="SUPFAM" id="SSF54285">
    <property type="entry name" value="MoaD/ThiS"/>
    <property type="match status" value="1"/>
</dbReference>
<keyword evidence="2" id="KW-1185">Reference proteome</keyword>
<dbReference type="Pfam" id="PF02597">
    <property type="entry name" value="ThiS"/>
    <property type="match status" value="1"/>
</dbReference>
<protein>
    <submittedName>
        <fullName evidence="1">MoaD/ThiS family protein</fullName>
    </submittedName>
</protein>
<proteinExistence type="predicted"/>
<reference evidence="1 2" key="1">
    <citation type="submission" date="2019-08" db="EMBL/GenBank/DDBJ databases">
        <title>In-depth cultivation of the pig gut microbiome towards novel bacterial diversity and tailored functional studies.</title>
        <authorList>
            <person name="Wylensek D."/>
            <person name="Hitch T.C.A."/>
            <person name="Clavel T."/>
        </authorList>
    </citation>
    <scope>NUCLEOTIDE SEQUENCE [LARGE SCALE GENOMIC DNA]</scope>
    <source>
        <strain evidence="1 2">WB03_NA08</strain>
    </source>
</reference>
<dbReference type="InterPro" id="IPR012675">
    <property type="entry name" value="Beta-grasp_dom_sf"/>
</dbReference>
<accession>A0A6N7WAK6</accession>
<dbReference type="Proteomes" id="UP000470875">
    <property type="component" value="Unassembled WGS sequence"/>
</dbReference>
<comment type="caution">
    <text evidence="1">The sequence shown here is derived from an EMBL/GenBank/DDBJ whole genome shotgun (WGS) entry which is preliminary data.</text>
</comment>
<sequence>MTTVALYAGAAAAAGTDKVQLDTSPRTIGDLEDALMALPSADATLASTLKACSFLVDGVATKDRAHRITDARTIDVLPPFAGG</sequence>